<dbReference type="PANTHER" id="PTHR10815:SF13">
    <property type="entry name" value="METHYLATED-DNA--PROTEIN-CYSTEINE METHYLTRANSFERASE"/>
    <property type="match status" value="1"/>
</dbReference>
<dbReference type="KEGG" id="dov:DSCO28_27210"/>
<evidence type="ECO:0000256" key="1">
    <source>
        <dbReference type="ARBA" id="ARBA00001286"/>
    </source>
</evidence>
<keyword evidence="5" id="KW-0808">Transferase</keyword>
<dbReference type="CDD" id="cd06445">
    <property type="entry name" value="ATase"/>
    <property type="match status" value="1"/>
</dbReference>
<dbReference type="GO" id="GO:0003908">
    <property type="term" value="F:methylated-DNA-[protein]-cysteine S-methyltransferase activity"/>
    <property type="evidence" value="ECO:0007669"/>
    <property type="project" value="UniProtKB-EC"/>
</dbReference>
<dbReference type="InterPro" id="IPR036217">
    <property type="entry name" value="MethylDNA_cys_MeTrfase_DNAb"/>
</dbReference>
<evidence type="ECO:0000256" key="4">
    <source>
        <dbReference type="ARBA" id="ARBA00022603"/>
    </source>
</evidence>
<evidence type="ECO:0000256" key="6">
    <source>
        <dbReference type="ARBA" id="ARBA00022763"/>
    </source>
</evidence>
<dbReference type="SUPFAM" id="SSF46767">
    <property type="entry name" value="Methylated DNA-protein cysteine methyltransferase, C-terminal domain"/>
    <property type="match status" value="1"/>
</dbReference>
<dbReference type="Pfam" id="PF01035">
    <property type="entry name" value="DNA_binding_1"/>
    <property type="match status" value="1"/>
</dbReference>
<dbReference type="EC" id="2.1.1.63" evidence="3"/>
<dbReference type="InterPro" id="IPR001497">
    <property type="entry name" value="MethylDNA_cys_MeTrfase_AS"/>
</dbReference>
<dbReference type="PROSITE" id="PS00374">
    <property type="entry name" value="MGMT"/>
    <property type="match status" value="1"/>
</dbReference>
<dbReference type="FunFam" id="1.10.10.10:FF:000214">
    <property type="entry name" value="Methylated-DNA--protein-cysteine methyltransferase"/>
    <property type="match status" value="1"/>
</dbReference>
<dbReference type="RefSeq" id="WP_155310566.1">
    <property type="nucleotide sequence ID" value="NZ_AP021876.1"/>
</dbReference>
<keyword evidence="7" id="KW-0234">DNA repair</keyword>
<evidence type="ECO:0000313" key="11">
    <source>
        <dbReference type="Proteomes" id="UP000425960"/>
    </source>
</evidence>
<comment type="similarity">
    <text evidence="2">Belongs to the MGMT family.</text>
</comment>
<sequence>MQRYQIVETTFGYAAVAFDARPFRLLAVHLPRTDLNSLCQAMDEQYGRIDNADADARAIGASLVRYFDGGRIEIPWSVMDLSGFTPSQQAVYRAVTTIPYGQTLSYGQVAKMANRPRAARFVGNTMANNRYPVLIPCHRVIKSDGSIGGFGGRACDTDLKRRMLALEAA</sequence>
<comment type="catalytic activity">
    <reaction evidence="8">
        <text>a 6-O-methyl-2'-deoxyguanosine in DNA + L-cysteinyl-[protein] = S-methyl-L-cysteinyl-[protein] + a 2'-deoxyguanosine in DNA</text>
        <dbReference type="Rhea" id="RHEA:24000"/>
        <dbReference type="Rhea" id="RHEA-COMP:10131"/>
        <dbReference type="Rhea" id="RHEA-COMP:10132"/>
        <dbReference type="Rhea" id="RHEA-COMP:11367"/>
        <dbReference type="Rhea" id="RHEA-COMP:11368"/>
        <dbReference type="ChEBI" id="CHEBI:29950"/>
        <dbReference type="ChEBI" id="CHEBI:82612"/>
        <dbReference type="ChEBI" id="CHEBI:85445"/>
        <dbReference type="ChEBI" id="CHEBI:85448"/>
        <dbReference type="EC" id="2.1.1.63"/>
    </reaction>
</comment>
<dbReference type="InterPro" id="IPR036388">
    <property type="entry name" value="WH-like_DNA-bd_sf"/>
</dbReference>
<comment type="catalytic activity">
    <reaction evidence="1">
        <text>a 4-O-methyl-thymidine in DNA + L-cysteinyl-[protein] = a thymidine in DNA + S-methyl-L-cysteinyl-[protein]</text>
        <dbReference type="Rhea" id="RHEA:53428"/>
        <dbReference type="Rhea" id="RHEA-COMP:10131"/>
        <dbReference type="Rhea" id="RHEA-COMP:10132"/>
        <dbReference type="Rhea" id="RHEA-COMP:13555"/>
        <dbReference type="Rhea" id="RHEA-COMP:13556"/>
        <dbReference type="ChEBI" id="CHEBI:29950"/>
        <dbReference type="ChEBI" id="CHEBI:82612"/>
        <dbReference type="ChEBI" id="CHEBI:137386"/>
        <dbReference type="ChEBI" id="CHEBI:137387"/>
        <dbReference type="EC" id="2.1.1.63"/>
    </reaction>
</comment>
<protein>
    <recommendedName>
        <fullName evidence="3">methylated-DNA--[protein]-cysteine S-methyltransferase</fullName>
        <ecNumber evidence="3">2.1.1.63</ecNumber>
    </recommendedName>
</protein>
<evidence type="ECO:0000256" key="8">
    <source>
        <dbReference type="ARBA" id="ARBA00049348"/>
    </source>
</evidence>
<dbReference type="Gene3D" id="1.10.10.10">
    <property type="entry name" value="Winged helix-like DNA-binding domain superfamily/Winged helix DNA-binding domain"/>
    <property type="match status" value="1"/>
</dbReference>
<evidence type="ECO:0000256" key="3">
    <source>
        <dbReference type="ARBA" id="ARBA00011918"/>
    </source>
</evidence>
<evidence type="ECO:0000313" key="10">
    <source>
        <dbReference type="EMBL" id="BBO82155.1"/>
    </source>
</evidence>
<dbReference type="NCBIfam" id="TIGR00589">
    <property type="entry name" value="ogt"/>
    <property type="match status" value="1"/>
</dbReference>
<keyword evidence="6" id="KW-0227">DNA damage</keyword>
<dbReference type="GO" id="GO:0032259">
    <property type="term" value="P:methylation"/>
    <property type="evidence" value="ECO:0007669"/>
    <property type="project" value="UniProtKB-KW"/>
</dbReference>
<reference evidence="10 11" key="1">
    <citation type="submission" date="2019-11" db="EMBL/GenBank/DDBJ databases">
        <title>Comparative genomics of hydrocarbon-degrading Desulfosarcina strains.</title>
        <authorList>
            <person name="Watanabe M."/>
            <person name="Kojima H."/>
            <person name="Fukui M."/>
        </authorList>
    </citation>
    <scope>NUCLEOTIDE SEQUENCE [LARGE SCALE GENOMIC DNA]</scope>
    <source>
        <strain evidence="10 11">28bB2T</strain>
    </source>
</reference>
<feature type="domain" description="Methylated-DNA-[protein]-cysteine S-methyltransferase DNA binding" evidence="9">
    <location>
        <begin position="87"/>
        <end position="168"/>
    </location>
</feature>
<dbReference type="PANTHER" id="PTHR10815">
    <property type="entry name" value="METHYLATED-DNA--PROTEIN-CYSTEINE METHYLTRANSFERASE"/>
    <property type="match status" value="1"/>
</dbReference>
<gene>
    <name evidence="10" type="ORF">DSCO28_27210</name>
</gene>
<accession>A0A5K7ZNL6</accession>
<name>A0A5K7ZNL6_9BACT</name>
<proteinExistence type="inferred from homology"/>
<dbReference type="InterPro" id="IPR014048">
    <property type="entry name" value="MethylDNA_cys_MeTrfase_DNA-bd"/>
</dbReference>
<evidence type="ECO:0000259" key="9">
    <source>
        <dbReference type="Pfam" id="PF01035"/>
    </source>
</evidence>
<keyword evidence="4" id="KW-0489">Methyltransferase</keyword>
<evidence type="ECO:0000256" key="7">
    <source>
        <dbReference type="ARBA" id="ARBA00023204"/>
    </source>
</evidence>
<evidence type="ECO:0000256" key="2">
    <source>
        <dbReference type="ARBA" id="ARBA00008711"/>
    </source>
</evidence>
<evidence type="ECO:0000256" key="5">
    <source>
        <dbReference type="ARBA" id="ARBA00022679"/>
    </source>
</evidence>
<organism evidence="10 11">
    <name type="scientific">Desulfosarcina ovata subsp. sediminis</name>
    <dbReference type="NCBI Taxonomy" id="885957"/>
    <lineage>
        <taxon>Bacteria</taxon>
        <taxon>Pseudomonadati</taxon>
        <taxon>Thermodesulfobacteriota</taxon>
        <taxon>Desulfobacteria</taxon>
        <taxon>Desulfobacterales</taxon>
        <taxon>Desulfosarcinaceae</taxon>
        <taxon>Desulfosarcina</taxon>
    </lineage>
</organism>
<dbReference type="AlphaFoldDB" id="A0A5K7ZNL6"/>
<dbReference type="GO" id="GO:0006281">
    <property type="term" value="P:DNA repair"/>
    <property type="evidence" value="ECO:0007669"/>
    <property type="project" value="UniProtKB-KW"/>
</dbReference>
<dbReference type="EMBL" id="AP021876">
    <property type="protein sequence ID" value="BBO82155.1"/>
    <property type="molecule type" value="Genomic_DNA"/>
</dbReference>
<dbReference type="Proteomes" id="UP000425960">
    <property type="component" value="Chromosome"/>
</dbReference>